<gene>
    <name evidence="2" type="ORF">T05_15148</name>
</gene>
<feature type="region of interest" description="Disordered" evidence="1">
    <location>
        <begin position="88"/>
        <end position="115"/>
    </location>
</feature>
<dbReference type="Proteomes" id="UP000055048">
    <property type="component" value="Unassembled WGS sequence"/>
</dbReference>
<organism evidence="2 3">
    <name type="scientific">Trichinella murrelli</name>
    <dbReference type="NCBI Taxonomy" id="144512"/>
    <lineage>
        <taxon>Eukaryota</taxon>
        <taxon>Metazoa</taxon>
        <taxon>Ecdysozoa</taxon>
        <taxon>Nematoda</taxon>
        <taxon>Enoplea</taxon>
        <taxon>Dorylaimia</taxon>
        <taxon>Trichinellida</taxon>
        <taxon>Trichinellidae</taxon>
        <taxon>Trichinella</taxon>
    </lineage>
</organism>
<feature type="compositionally biased region" description="Basic and acidic residues" evidence="1">
    <location>
        <begin position="106"/>
        <end position="115"/>
    </location>
</feature>
<feature type="region of interest" description="Disordered" evidence="1">
    <location>
        <begin position="17"/>
        <end position="41"/>
    </location>
</feature>
<comment type="caution">
    <text evidence="2">The sequence shown here is derived from an EMBL/GenBank/DDBJ whole genome shotgun (WGS) entry which is preliminary data.</text>
</comment>
<evidence type="ECO:0000313" key="2">
    <source>
        <dbReference type="EMBL" id="KRX36457.1"/>
    </source>
</evidence>
<sequence>MRKLCVFQGFKRKVKAALSSSSSSSSSDDMHDQRQFGKRATSIRPVNGYAKGLLLLTLVEALPATVDPVAPTTIGLIDQVNGSYTVPLHPLEKSEKNQEQQSSLEKSFDRKSKAS</sequence>
<name>A0A0V0TBS7_9BILA</name>
<reference evidence="2 3" key="1">
    <citation type="submission" date="2015-01" db="EMBL/GenBank/DDBJ databases">
        <title>Evolution of Trichinella species and genotypes.</title>
        <authorList>
            <person name="Korhonen P.K."/>
            <person name="Edoardo P."/>
            <person name="Giuseppe L.R."/>
            <person name="Gasser R.B."/>
        </authorList>
    </citation>
    <scope>NUCLEOTIDE SEQUENCE [LARGE SCALE GENOMIC DNA]</scope>
    <source>
        <strain evidence="2">ISS417</strain>
    </source>
</reference>
<evidence type="ECO:0000256" key="1">
    <source>
        <dbReference type="SAM" id="MobiDB-lite"/>
    </source>
</evidence>
<dbReference type="EMBL" id="JYDJ01000363">
    <property type="protein sequence ID" value="KRX36457.1"/>
    <property type="molecule type" value="Genomic_DNA"/>
</dbReference>
<dbReference type="OrthoDB" id="5920323at2759"/>
<proteinExistence type="predicted"/>
<accession>A0A0V0TBS7</accession>
<keyword evidence="3" id="KW-1185">Reference proteome</keyword>
<evidence type="ECO:0000313" key="3">
    <source>
        <dbReference type="Proteomes" id="UP000055048"/>
    </source>
</evidence>
<protein>
    <submittedName>
        <fullName evidence="2">Uncharacterized protein</fullName>
    </submittedName>
</protein>
<dbReference type="AlphaFoldDB" id="A0A0V0TBS7"/>